<protein>
    <submittedName>
        <fullName evidence="1">Uncharacterized protein</fullName>
    </submittedName>
</protein>
<proteinExistence type="predicted"/>
<accession>A0A545VI10</accession>
<reference evidence="1 2" key="1">
    <citation type="journal article" date="2019" name="Appl. Microbiol. Biotechnol.">
        <title>Genome sequence of Isaria javanica and comparative genome analysis insights into family S53 peptidase evolution in fungal entomopathogens.</title>
        <authorList>
            <person name="Lin R."/>
            <person name="Zhang X."/>
            <person name="Xin B."/>
            <person name="Zou M."/>
            <person name="Gao Y."/>
            <person name="Qin F."/>
            <person name="Hu Q."/>
            <person name="Xie B."/>
            <person name="Cheng X."/>
        </authorList>
    </citation>
    <scope>NUCLEOTIDE SEQUENCE [LARGE SCALE GENOMIC DNA]</scope>
    <source>
        <strain evidence="1 2">IJ1G</strain>
    </source>
</reference>
<dbReference type="EMBL" id="SPUK01000028">
    <property type="protein sequence ID" value="TQV90314.1"/>
    <property type="molecule type" value="Genomic_DNA"/>
</dbReference>
<sequence>MPSLFQDAPVAPILPAAIIRTITDLLTPHAAQSLPSWWQETGPLLTDLIALGAKVSSYPSAQIVWRKHQHIHDCVQQIDAVHSIIKYRLLRSVRNQALSECAAAHLTLFLGVVDAWLRSCEEYLQDESARYPNDITAFNSLYYQLGSLAKPRLITGLHAVDNLVHLFDMLQERHGHESEGHSDFASIQTPSLSND</sequence>
<evidence type="ECO:0000313" key="1">
    <source>
        <dbReference type="EMBL" id="TQV90314.1"/>
    </source>
</evidence>
<gene>
    <name evidence="1" type="ORF">IF1G_10950</name>
</gene>
<evidence type="ECO:0000313" key="2">
    <source>
        <dbReference type="Proteomes" id="UP000315783"/>
    </source>
</evidence>
<name>A0A545VI10_9HYPO</name>
<keyword evidence="2" id="KW-1185">Reference proteome</keyword>
<dbReference type="Proteomes" id="UP000315783">
    <property type="component" value="Unassembled WGS sequence"/>
</dbReference>
<comment type="caution">
    <text evidence="1">The sequence shown here is derived from an EMBL/GenBank/DDBJ whole genome shotgun (WGS) entry which is preliminary data.</text>
</comment>
<organism evidence="1 2">
    <name type="scientific">Cordyceps javanica</name>
    <dbReference type="NCBI Taxonomy" id="43265"/>
    <lineage>
        <taxon>Eukaryota</taxon>
        <taxon>Fungi</taxon>
        <taxon>Dikarya</taxon>
        <taxon>Ascomycota</taxon>
        <taxon>Pezizomycotina</taxon>
        <taxon>Sordariomycetes</taxon>
        <taxon>Hypocreomycetidae</taxon>
        <taxon>Hypocreales</taxon>
        <taxon>Cordycipitaceae</taxon>
        <taxon>Cordyceps</taxon>
    </lineage>
</organism>
<dbReference type="AlphaFoldDB" id="A0A545VI10"/>
<dbReference type="OrthoDB" id="4741757at2759"/>